<comment type="caution">
    <text evidence="1">The sequence shown here is derived from an EMBL/GenBank/DDBJ whole genome shotgun (WGS) entry which is preliminary data.</text>
</comment>
<keyword evidence="2" id="KW-1185">Reference proteome</keyword>
<reference evidence="1 2" key="1">
    <citation type="submission" date="2024-04" db="EMBL/GenBank/DDBJ databases">
        <title>Luteolibacter sp. isolated from soil.</title>
        <authorList>
            <person name="An J."/>
        </authorList>
    </citation>
    <scope>NUCLEOTIDE SEQUENCE [LARGE SCALE GENOMIC DNA]</scope>
    <source>
        <strain evidence="1 2">Y139</strain>
    </source>
</reference>
<gene>
    <name evidence="1" type="ORF">WKV53_12925</name>
</gene>
<dbReference type="Pfam" id="PF24387">
    <property type="entry name" value="AEP-like"/>
    <property type="match status" value="1"/>
</dbReference>
<dbReference type="Proteomes" id="UP001371305">
    <property type="component" value="Unassembled WGS sequence"/>
</dbReference>
<protein>
    <submittedName>
        <fullName evidence="1">Uncharacterized protein</fullName>
    </submittedName>
</protein>
<accession>A0ABU9AXC1</accession>
<name>A0ABU9AXC1_9BACT</name>
<proteinExistence type="predicted"/>
<dbReference type="EMBL" id="JBBUKT010000004">
    <property type="protein sequence ID" value="MEK7951412.1"/>
    <property type="molecule type" value="Genomic_DNA"/>
</dbReference>
<organism evidence="1 2">
    <name type="scientific">Luteolibacter soli</name>
    <dbReference type="NCBI Taxonomy" id="3135280"/>
    <lineage>
        <taxon>Bacteria</taxon>
        <taxon>Pseudomonadati</taxon>
        <taxon>Verrucomicrobiota</taxon>
        <taxon>Verrucomicrobiia</taxon>
        <taxon>Verrucomicrobiales</taxon>
        <taxon>Verrucomicrobiaceae</taxon>
        <taxon>Luteolibacter</taxon>
    </lineage>
</organism>
<dbReference type="InterPro" id="IPR056250">
    <property type="entry name" value="AEP-like"/>
</dbReference>
<evidence type="ECO:0000313" key="2">
    <source>
        <dbReference type="Proteomes" id="UP001371305"/>
    </source>
</evidence>
<sequence>MKLKLSALEDGLTTAEIFERLVVQNPEVSAIHAFAYRHPPLLQDRLEFDPKEKAVLGKALSLRKKTGMPFWEALLLSCFDESLDFSRLLGEARFHQSHRSSICRISRQEALGGRLVEFSNNPPDGCNLSISSGIEVCGGALKHLPFLDFHCPESVRNDRLVSDVCIEIYRSPVIVMSSGESYHSIGLELLGEAELRGLLTRSLLYSPIVDARYVTHQLLEGACALRLSSSVNKPRLPRLRFVVDSHRED</sequence>
<evidence type="ECO:0000313" key="1">
    <source>
        <dbReference type="EMBL" id="MEK7951412.1"/>
    </source>
</evidence>
<dbReference type="RefSeq" id="WP_341405016.1">
    <property type="nucleotide sequence ID" value="NZ_JBBUKT010000004.1"/>
</dbReference>